<dbReference type="PANTHER" id="PTHR10773">
    <property type="entry name" value="DNA-DIRECTED RNA POLYMERASES I, II, AND III SUBUNIT RPABC2"/>
    <property type="match status" value="1"/>
</dbReference>
<dbReference type="Proteomes" id="UP000691718">
    <property type="component" value="Unassembled WGS sequence"/>
</dbReference>
<dbReference type="AlphaFoldDB" id="A0A8S3XRC1"/>
<evidence type="ECO:0000313" key="3">
    <source>
        <dbReference type="Proteomes" id="UP000691718"/>
    </source>
</evidence>
<dbReference type="OrthoDB" id="6136790at2759"/>
<keyword evidence="3" id="KW-1185">Reference proteome</keyword>
<comment type="caution">
    <text evidence="2">The sequence shown here is derived from an EMBL/GenBank/DDBJ whole genome shotgun (WGS) entry which is preliminary data.</text>
</comment>
<evidence type="ECO:0000256" key="1">
    <source>
        <dbReference type="SAM" id="MobiDB-lite"/>
    </source>
</evidence>
<reference evidence="2" key="1">
    <citation type="submission" date="2021-04" db="EMBL/GenBank/DDBJ databases">
        <authorList>
            <person name="Tunstrom K."/>
        </authorList>
    </citation>
    <scope>NUCLEOTIDE SEQUENCE</scope>
</reference>
<sequence length="350" mass="40914">MNRTRIITRGRRLCDMVNNTSTQNRNYETPIENNNVSLDEIELNSFRDSSLRNITESPLPISFNESEMNELANIIDGNIFDNLEVATDSDTANLETPHPSPSCSINHLDYDCDNDFCPYYIQKENLSAFDIIPQPSPAWISSCSTYTTMNNSPLSDISNNSPTTSDRRRRPSRKDKGNVRKRRYKEWIDNKRKYLRNLGKEYISRKGKIEASRKMGPPCRCRKKCFDKLSEEQRKKIFESFWSLGDREEQWMYVANLVKKQNKRRVYTDTVSRRKYTLKYLIPVGHDNDNINYVDVCKTHFLSTLSVSDQVIYKALEKMDTTTGVLVPDKRGRHSNYPVKKNRFGYNQYV</sequence>
<dbReference type="PANTHER" id="PTHR10773:SF19">
    <property type="match status" value="1"/>
</dbReference>
<feature type="region of interest" description="Disordered" evidence="1">
    <location>
        <begin position="151"/>
        <end position="182"/>
    </location>
</feature>
<accession>A0A8S3XRC1</accession>
<name>A0A8S3XRC1_PARAO</name>
<evidence type="ECO:0000313" key="2">
    <source>
        <dbReference type="EMBL" id="CAG5037548.1"/>
    </source>
</evidence>
<feature type="compositionally biased region" description="Basic residues" evidence="1">
    <location>
        <begin position="167"/>
        <end position="182"/>
    </location>
</feature>
<protein>
    <submittedName>
        <fullName evidence="2">(apollo) hypothetical protein</fullName>
    </submittedName>
</protein>
<organism evidence="2 3">
    <name type="scientific">Parnassius apollo</name>
    <name type="common">Apollo butterfly</name>
    <name type="synonym">Papilio apollo</name>
    <dbReference type="NCBI Taxonomy" id="110799"/>
    <lineage>
        <taxon>Eukaryota</taxon>
        <taxon>Metazoa</taxon>
        <taxon>Ecdysozoa</taxon>
        <taxon>Arthropoda</taxon>
        <taxon>Hexapoda</taxon>
        <taxon>Insecta</taxon>
        <taxon>Pterygota</taxon>
        <taxon>Neoptera</taxon>
        <taxon>Endopterygota</taxon>
        <taxon>Lepidoptera</taxon>
        <taxon>Glossata</taxon>
        <taxon>Ditrysia</taxon>
        <taxon>Papilionoidea</taxon>
        <taxon>Papilionidae</taxon>
        <taxon>Parnassiinae</taxon>
        <taxon>Parnassini</taxon>
        <taxon>Parnassius</taxon>
        <taxon>Parnassius</taxon>
    </lineage>
</organism>
<dbReference type="EMBL" id="CAJQZP010001305">
    <property type="protein sequence ID" value="CAG5037548.1"/>
    <property type="molecule type" value="Genomic_DNA"/>
</dbReference>
<proteinExistence type="predicted"/>
<gene>
    <name evidence="2" type="ORF">PAPOLLO_LOCUS21128</name>
</gene>